<keyword evidence="1 2" id="KW-0902">Two-component regulatory system</keyword>
<name>A0A371E775_MUCPR</name>
<dbReference type="PANTHER" id="PTHR28242:SF7">
    <property type="entry name" value="HISTIDINE-CONTAINING PHOSPHOTRANSFER PROTEIN"/>
    <property type="match status" value="1"/>
</dbReference>
<dbReference type="OrthoDB" id="1670022at2759"/>
<dbReference type="Gene3D" id="1.20.120.160">
    <property type="entry name" value="HPT domain"/>
    <property type="match status" value="1"/>
</dbReference>
<dbReference type="STRING" id="157652.A0A371E775"/>
<comment type="domain">
    <text evidence="2">Histidine-containing phosphotransfer domain (HPt) contains an active histidine that mediates the phosphotransfer.</text>
</comment>
<organism evidence="3 4">
    <name type="scientific">Mucuna pruriens</name>
    <name type="common">Velvet bean</name>
    <name type="synonym">Dolichos pruriens</name>
    <dbReference type="NCBI Taxonomy" id="157652"/>
    <lineage>
        <taxon>Eukaryota</taxon>
        <taxon>Viridiplantae</taxon>
        <taxon>Streptophyta</taxon>
        <taxon>Embryophyta</taxon>
        <taxon>Tracheophyta</taxon>
        <taxon>Spermatophyta</taxon>
        <taxon>Magnoliopsida</taxon>
        <taxon>eudicotyledons</taxon>
        <taxon>Gunneridae</taxon>
        <taxon>Pentapetalae</taxon>
        <taxon>rosids</taxon>
        <taxon>fabids</taxon>
        <taxon>Fabales</taxon>
        <taxon>Fabaceae</taxon>
        <taxon>Papilionoideae</taxon>
        <taxon>50 kb inversion clade</taxon>
        <taxon>NPAAA clade</taxon>
        <taxon>indigoferoid/millettioid clade</taxon>
        <taxon>Phaseoleae</taxon>
        <taxon>Mucuna</taxon>
    </lineage>
</organism>
<dbReference type="InterPro" id="IPR036641">
    <property type="entry name" value="HPT_dom_sf"/>
</dbReference>
<dbReference type="Proteomes" id="UP000257109">
    <property type="component" value="Unassembled WGS sequence"/>
</dbReference>
<evidence type="ECO:0000256" key="1">
    <source>
        <dbReference type="ARBA" id="ARBA00023012"/>
    </source>
</evidence>
<comment type="function">
    <text evidence="2">Functions as a two-component phosphorelay mediators between cytokinin sensor histidine kinases and response regulators (B-type ARRs). Plays an important role in propagating cytokinin signal transduction.</text>
</comment>
<accession>A0A371E775</accession>
<dbReference type="GO" id="GO:0005634">
    <property type="term" value="C:nucleus"/>
    <property type="evidence" value="ECO:0007669"/>
    <property type="project" value="UniProtKB-SubCell"/>
</dbReference>
<dbReference type="SUPFAM" id="SSF47226">
    <property type="entry name" value="Histidine-containing phosphotransfer domain, HPT domain"/>
    <property type="match status" value="1"/>
</dbReference>
<dbReference type="EMBL" id="QJKJ01015841">
    <property type="protein sequence ID" value="RDX61885.1"/>
    <property type="molecule type" value="Genomic_DNA"/>
</dbReference>
<reference evidence="3" key="1">
    <citation type="submission" date="2018-05" db="EMBL/GenBank/DDBJ databases">
        <title>Draft genome of Mucuna pruriens seed.</title>
        <authorList>
            <person name="Nnadi N.E."/>
            <person name="Vos R."/>
            <person name="Hasami M.H."/>
            <person name="Devisetty U.K."/>
            <person name="Aguiy J.C."/>
        </authorList>
    </citation>
    <scope>NUCLEOTIDE SEQUENCE [LARGE SCALE GENOMIC DNA]</scope>
    <source>
        <strain evidence="3">JCA_2017</strain>
    </source>
</reference>
<dbReference type="GO" id="GO:0000160">
    <property type="term" value="P:phosphorelay signal transduction system"/>
    <property type="evidence" value="ECO:0007669"/>
    <property type="project" value="UniProtKB-UniRule"/>
</dbReference>
<keyword evidence="2" id="KW-0932">Cytokinin signaling pathway</keyword>
<feature type="non-terminal residue" evidence="3">
    <location>
        <position position="1"/>
    </location>
</feature>
<dbReference type="InterPro" id="IPR045871">
    <property type="entry name" value="AHP1-5/YPD1"/>
</dbReference>
<sequence length="111" mass="12608">MSLPILKGLLQDFTKTLFEEGTVNDQFNVILALKCIGEPNYVVKLIEKYIADVGKIIYELCCHVDNPRVDFCKLASLTREIENKSASIGVEQMRLVCFDVIKACDEKHQNK</sequence>
<gene>
    <name evidence="3" type="primary">AHP2</name>
    <name evidence="3" type="ORF">CR513_59841</name>
</gene>
<dbReference type="GO" id="GO:0043424">
    <property type="term" value="F:protein histidine kinase binding"/>
    <property type="evidence" value="ECO:0007669"/>
    <property type="project" value="UniProtKB-UniRule"/>
</dbReference>
<comment type="caution">
    <text evidence="3">The sequence shown here is derived from an EMBL/GenBank/DDBJ whole genome shotgun (WGS) entry which is preliminary data.</text>
</comment>
<evidence type="ECO:0000313" key="3">
    <source>
        <dbReference type="EMBL" id="RDX61885.1"/>
    </source>
</evidence>
<dbReference type="GO" id="GO:0009927">
    <property type="term" value="F:histidine phosphotransfer kinase activity"/>
    <property type="evidence" value="ECO:0007669"/>
    <property type="project" value="UniProtKB-UniRule"/>
</dbReference>
<dbReference type="AlphaFoldDB" id="A0A371E775"/>
<dbReference type="GO" id="GO:0005829">
    <property type="term" value="C:cytosol"/>
    <property type="evidence" value="ECO:0007669"/>
    <property type="project" value="UniProtKB-SubCell"/>
</dbReference>
<dbReference type="PANTHER" id="PTHR28242">
    <property type="entry name" value="PHOSPHORELAY INTERMEDIATE PROTEIN YPD1"/>
    <property type="match status" value="1"/>
</dbReference>
<protein>
    <recommendedName>
        <fullName evidence="2">Histidine-containing phosphotransfer protein</fullName>
    </recommendedName>
</protein>
<comment type="subcellular location">
    <subcellularLocation>
        <location evidence="2">Cytoplasm</location>
        <location evidence="2">Cytosol</location>
    </subcellularLocation>
    <subcellularLocation>
        <location evidence="2">Nucleus</location>
    </subcellularLocation>
</comment>
<evidence type="ECO:0000256" key="2">
    <source>
        <dbReference type="RuleBase" id="RU369004"/>
    </source>
</evidence>
<keyword evidence="4" id="KW-1185">Reference proteome</keyword>
<dbReference type="GO" id="GO:0009736">
    <property type="term" value="P:cytokinin-activated signaling pathway"/>
    <property type="evidence" value="ECO:0007669"/>
    <property type="project" value="UniProtKB-KW"/>
</dbReference>
<evidence type="ECO:0000313" key="4">
    <source>
        <dbReference type="Proteomes" id="UP000257109"/>
    </source>
</evidence>
<proteinExistence type="predicted"/>